<dbReference type="EMBL" id="JAPDDP010000012">
    <property type="protein sequence ID" value="MDA0180383.1"/>
    <property type="molecule type" value="Genomic_DNA"/>
</dbReference>
<organism evidence="2 3">
    <name type="scientific">Solirubrobacter phytolaccae</name>
    <dbReference type="NCBI Taxonomy" id="1404360"/>
    <lineage>
        <taxon>Bacteria</taxon>
        <taxon>Bacillati</taxon>
        <taxon>Actinomycetota</taxon>
        <taxon>Thermoleophilia</taxon>
        <taxon>Solirubrobacterales</taxon>
        <taxon>Solirubrobacteraceae</taxon>
        <taxon>Solirubrobacter</taxon>
    </lineage>
</organism>
<keyword evidence="1" id="KW-0472">Membrane</keyword>
<dbReference type="Proteomes" id="UP001147653">
    <property type="component" value="Unassembled WGS sequence"/>
</dbReference>
<evidence type="ECO:0000256" key="1">
    <source>
        <dbReference type="SAM" id="Phobius"/>
    </source>
</evidence>
<comment type="caution">
    <text evidence="2">The sequence shown here is derived from an EMBL/GenBank/DDBJ whole genome shotgun (WGS) entry which is preliminary data.</text>
</comment>
<reference evidence="2" key="1">
    <citation type="submission" date="2022-10" db="EMBL/GenBank/DDBJ databases">
        <title>The WGS of Solirubrobacter phytolaccae KCTC 29190.</title>
        <authorList>
            <person name="Jiang Z."/>
        </authorList>
    </citation>
    <scope>NUCLEOTIDE SEQUENCE</scope>
    <source>
        <strain evidence="2">KCTC 29190</strain>
    </source>
</reference>
<feature type="transmembrane region" description="Helical" evidence="1">
    <location>
        <begin position="35"/>
        <end position="54"/>
    </location>
</feature>
<keyword evidence="1" id="KW-1133">Transmembrane helix</keyword>
<proteinExistence type="predicted"/>
<protein>
    <submittedName>
        <fullName evidence="2">Uncharacterized protein</fullName>
    </submittedName>
</protein>
<name>A0A9X3N647_9ACTN</name>
<keyword evidence="1" id="KW-0812">Transmembrane</keyword>
<keyword evidence="3" id="KW-1185">Reference proteome</keyword>
<dbReference type="AlphaFoldDB" id="A0A9X3N647"/>
<sequence length="71" mass="7527">MPIWAAILLSLSVLALLTLLVGGPAIGWFAREVQYVLAAIAVIALAGGVVALWMGRHDGHAFSRDRRGTTD</sequence>
<gene>
    <name evidence="2" type="ORF">OJ997_08750</name>
</gene>
<evidence type="ECO:0000313" key="2">
    <source>
        <dbReference type="EMBL" id="MDA0180383.1"/>
    </source>
</evidence>
<dbReference type="RefSeq" id="WP_270024690.1">
    <property type="nucleotide sequence ID" value="NZ_JAPDDP010000012.1"/>
</dbReference>
<evidence type="ECO:0000313" key="3">
    <source>
        <dbReference type="Proteomes" id="UP001147653"/>
    </source>
</evidence>
<accession>A0A9X3N647</accession>